<sequence length="104" mass="11995">MPLSAYLRNPLTDLTGVMLTNQFMSPCSRLEEKTVNCFEAYGEQEGKRRCQDLIGDLYECVTRTKERARALEMIFERERQVKSGQIQYTDGPKQDAYQPPLSPL</sequence>
<keyword evidence="10" id="KW-0472">Membrane</keyword>
<feature type="region of interest" description="Disordered" evidence="13">
    <location>
        <begin position="84"/>
        <end position="104"/>
    </location>
</feature>
<evidence type="ECO:0000256" key="2">
    <source>
        <dbReference type="ARBA" id="ARBA00004569"/>
    </source>
</evidence>
<keyword evidence="6" id="KW-0679">Respiratory chain</keyword>
<protein>
    <submittedName>
        <fullName evidence="14">Uncharacterized protein</fullName>
    </submittedName>
</protein>
<dbReference type="GO" id="GO:0005743">
    <property type="term" value="C:mitochondrial inner membrane"/>
    <property type="evidence" value="ECO:0007669"/>
    <property type="project" value="UniProtKB-SubCell"/>
</dbReference>
<dbReference type="SUPFAM" id="SSF47072">
    <property type="entry name" value="Cysteine alpha-hairpin motif"/>
    <property type="match status" value="1"/>
</dbReference>
<keyword evidence="9" id="KW-0496">Mitochondrion</keyword>
<feature type="disulfide bond" evidence="12">
    <location>
        <begin position="37"/>
        <end position="50"/>
    </location>
</feature>
<evidence type="ECO:0000313" key="15">
    <source>
        <dbReference type="Proteomes" id="UP000479000"/>
    </source>
</evidence>
<evidence type="ECO:0000256" key="1">
    <source>
        <dbReference type="ARBA" id="ARBA00003195"/>
    </source>
</evidence>
<evidence type="ECO:0000256" key="13">
    <source>
        <dbReference type="SAM" id="MobiDB-lite"/>
    </source>
</evidence>
<dbReference type="InterPro" id="IPR009069">
    <property type="entry name" value="Cys_alpha_HP_mot_SF"/>
</dbReference>
<keyword evidence="11 12" id="KW-1015">Disulfide bond</keyword>
<evidence type="ECO:0000256" key="10">
    <source>
        <dbReference type="ARBA" id="ARBA00023136"/>
    </source>
</evidence>
<evidence type="ECO:0000256" key="11">
    <source>
        <dbReference type="ARBA" id="ARBA00023157"/>
    </source>
</evidence>
<proteinExistence type="inferred from homology"/>
<keyword evidence="5" id="KW-0813">Transport</keyword>
<comment type="subcellular location">
    <subcellularLocation>
        <location evidence="3">Mitochondrion inner membrane</location>
        <topology evidence="3">Peripheral membrane protein</topology>
    </subcellularLocation>
    <subcellularLocation>
        <location evidence="2">Mitochondrion intermembrane space</location>
    </subcellularLocation>
</comment>
<dbReference type="Pfam" id="PF10200">
    <property type="entry name" value="Ndufs5"/>
    <property type="match status" value="1"/>
</dbReference>
<comment type="function">
    <text evidence="1">Accessory subunit of the mitochondrial membrane respiratory chain NADH dehydrogenase (Complex I), that is believed not to be involved in catalysis. Complex I functions in the transfer of electrons from NADH to the respiratory chain. The immediate electron acceptor for the enzyme is believed to be ubiquinone.</text>
</comment>
<keyword evidence="8" id="KW-0249">Electron transport</keyword>
<dbReference type="OrthoDB" id="9992197at2759"/>
<comment type="similarity">
    <text evidence="4">Belongs to the complex I NDUFS5 subunit family.</text>
</comment>
<dbReference type="AlphaFoldDB" id="A0A6H5HXF7"/>
<evidence type="ECO:0000256" key="12">
    <source>
        <dbReference type="PIRSR" id="PIRSR619342-50"/>
    </source>
</evidence>
<evidence type="ECO:0000256" key="4">
    <source>
        <dbReference type="ARBA" id="ARBA00007372"/>
    </source>
</evidence>
<evidence type="ECO:0000256" key="8">
    <source>
        <dbReference type="ARBA" id="ARBA00022982"/>
    </source>
</evidence>
<evidence type="ECO:0000313" key="14">
    <source>
        <dbReference type="EMBL" id="CAB0019918.1"/>
    </source>
</evidence>
<evidence type="ECO:0000256" key="5">
    <source>
        <dbReference type="ARBA" id="ARBA00022448"/>
    </source>
</evidence>
<keyword evidence="15" id="KW-1185">Reference proteome</keyword>
<dbReference type="EMBL" id="CADCXU010034699">
    <property type="protein sequence ID" value="CAB0019918.1"/>
    <property type="molecule type" value="Genomic_DNA"/>
</dbReference>
<reference evidence="14 15" key="1">
    <citation type="submission" date="2020-02" db="EMBL/GenBank/DDBJ databases">
        <authorList>
            <person name="Ferguson B K."/>
        </authorList>
    </citation>
    <scope>NUCLEOTIDE SEQUENCE [LARGE SCALE GENOMIC DNA]</scope>
</reference>
<dbReference type="GO" id="GO:0005758">
    <property type="term" value="C:mitochondrial intermembrane space"/>
    <property type="evidence" value="ECO:0007669"/>
    <property type="project" value="UniProtKB-SubCell"/>
</dbReference>
<evidence type="ECO:0000256" key="7">
    <source>
        <dbReference type="ARBA" id="ARBA00022792"/>
    </source>
</evidence>
<evidence type="ECO:0000256" key="6">
    <source>
        <dbReference type="ARBA" id="ARBA00022660"/>
    </source>
</evidence>
<dbReference type="PANTHER" id="PTHR21268">
    <property type="entry name" value="NADH DEHYDROGENASE [UBIQUINONE] IRON-SULFUR PROTEIN 5"/>
    <property type="match status" value="1"/>
</dbReference>
<evidence type="ECO:0000256" key="9">
    <source>
        <dbReference type="ARBA" id="ARBA00023128"/>
    </source>
</evidence>
<dbReference type="InterPro" id="IPR019342">
    <property type="entry name" value="NADH_UbQ_OxRdtase_FeS-su5"/>
</dbReference>
<gene>
    <name evidence="14" type="ORF">NTEN_LOCUS23556</name>
</gene>
<dbReference type="Proteomes" id="UP000479000">
    <property type="component" value="Unassembled WGS sequence"/>
</dbReference>
<accession>A0A6H5HXF7</accession>
<name>A0A6H5HXF7_9HEMI</name>
<dbReference type="PANTHER" id="PTHR21268:SF2">
    <property type="entry name" value="NADH DEHYDROGENASE [UBIQUINONE] IRON-SULFUR PROTEIN 5"/>
    <property type="match status" value="1"/>
</dbReference>
<evidence type="ECO:0000256" key="3">
    <source>
        <dbReference type="ARBA" id="ARBA00004637"/>
    </source>
</evidence>
<organism evidence="14 15">
    <name type="scientific">Nesidiocoris tenuis</name>
    <dbReference type="NCBI Taxonomy" id="355587"/>
    <lineage>
        <taxon>Eukaryota</taxon>
        <taxon>Metazoa</taxon>
        <taxon>Ecdysozoa</taxon>
        <taxon>Arthropoda</taxon>
        <taxon>Hexapoda</taxon>
        <taxon>Insecta</taxon>
        <taxon>Pterygota</taxon>
        <taxon>Neoptera</taxon>
        <taxon>Paraneoptera</taxon>
        <taxon>Hemiptera</taxon>
        <taxon>Heteroptera</taxon>
        <taxon>Panheteroptera</taxon>
        <taxon>Cimicomorpha</taxon>
        <taxon>Miridae</taxon>
        <taxon>Dicyphina</taxon>
        <taxon>Nesidiocoris</taxon>
    </lineage>
</organism>
<keyword evidence="7" id="KW-0999">Mitochondrion inner membrane</keyword>
<feature type="disulfide bond" evidence="12">
    <location>
        <begin position="27"/>
        <end position="60"/>
    </location>
</feature>